<name>A0A6J5N112_9CAUD</name>
<accession>A0A6J5N112</accession>
<reference evidence="1" key="1">
    <citation type="submission" date="2020-04" db="EMBL/GenBank/DDBJ databases">
        <authorList>
            <person name="Chiriac C."/>
            <person name="Salcher M."/>
            <person name="Ghai R."/>
            <person name="Kavagutti S V."/>
        </authorList>
    </citation>
    <scope>NUCLEOTIDE SEQUENCE</scope>
</reference>
<evidence type="ECO:0000313" key="1">
    <source>
        <dbReference type="EMBL" id="CAB4151821.1"/>
    </source>
</evidence>
<proteinExistence type="predicted"/>
<gene>
    <name evidence="1" type="ORF">UFOVP597_36</name>
</gene>
<dbReference type="EMBL" id="LR796564">
    <property type="protein sequence ID" value="CAB4151821.1"/>
    <property type="molecule type" value="Genomic_DNA"/>
</dbReference>
<organism evidence="1">
    <name type="scientific">uncultured Caudovirales phage</name>
    <dbReference type="NCBI Taxonomy" id="2100421"/>
    <lineage>
        <taxon>Viruses</taxon>
        <taxon>Duplodnaviria</taxon>
        <taxon>Heunggongvirae</taxon>
        <taxon>Uroviricota</taxon>
        <taxon>Caudoviricetes</taxon>
        <taxon>Peduoviridae</taxon>
        <taxon>Maltschvirus</taxon>
        <taxon>Maltschvirus maltsch</taxon>
    </lineage>
</organism>
<sequence>MIIGHENITSELTSEELWLANDMIRFFMNKTKQNPVKSIQIVVGINKHYTLKKRFTDVRLRKIVNYYRVNGILPIISNSTGYYVSYDQKDIEEMIQSLTQRAGSIIDCAFGMKKILLKIEQENK</sequence>
<protein>
    <submittedName>
        <fullName evidence="1">Uncharacterized protein</fullName>
    </submittedName>
</protein>